<dbReference type="InterPro" id="IPR036155">
    <property type="entry name" value="Crypto/Photolyase_N_sf"/>
</dbReference>
<evidence type="ECO:0000256" key="1">
    <source>
        <dbReference type="SAM" id="MobiDB-lite"/>
    </source>
</evidence>
<dbReference type="eggNOG" id="KOG0133">
    <property type="taxonomic scope" value="Eukaryota"/>
</dbReference>
<dbReference type="Proteomes" id="UP000095282">
    <property type="component" value="Unplaced"/>
</dbReference>
<feature type="domain" description="Photolyase/cryptochrome alpha/beta" evidence="3">
    <location>
        <begin position="79"/>
        <end position="207"/>
    </location>
</feature>
<feature type="chain" id="PRO_5009306829" evidence="2">
    <location>
        <begin position="29"/>
        <end position="224"/>
    </location>
</feature>
<evidence type="ECO:0000256" key="2">
    <source>
        <dbReference type="SAM" id="SignalP"/>
    </source>
</evidence>
<organism evidence="4 5">
    <name type="scientific">Caenorhabditis tropicalis</name>
    <dbReference type="NCBI Taxonomy" id="1561998"/>
    <lineage>
        <taxon>Eukaryota</taxon>
        <taxon>Metazoa</taxon>
        <taxon>Ecdysozoa</taxon>
        <taxon>Nematoda</taxon>
        <taxon>Chromadorea</taxon>
        <taxon>Rhabditida</taxon>
        <taxon>Rhabditina</taxon>
        <taxon>Rhabditomorpha</taxon>
        <taxon>Rhabditoidea</taxon>
        <taxon>Rhabditidae</taxon>
        <taxon>Peloderinae</taxon>
        <taxon>Caenorhabditis</taxon>
    </lineage>
</organism>
<accession>A0A1I7SY31</accession>
<dbReference type="AlphaFoldDB" id="A0A1I7SY31"/>
<dbReference type="GO" id="GO:0003904">
    <property type="term" value="F:deoxyribodipyrimidine photo-lyase activity"/>
    <property type="evidence" value="ECO:0007669"/>
    <property type="project" value="TreeGrafter"/>
</dbReference>
<evidence type="ECO:0000313" key="5">
    <source>
        <dbReference type="WBParaSite" id="Csp11.Scaffold250.g690.t1"/>
    </source>
</evidence>
<dbReference type="STRING" id="1561998.A0A1I7SY31"/>
<keyword evidence="2" id="KW-0732">Signal</keyword>
<dbReference type="PROSITE" id="PS51645">
    <property type="entry name" value="PHR_CRY_ALPHA_BETA"/>
    <property type="match status" value="1"/>
</dbReference>
<feature type="region of interest" description="Disordered" evidence="1">
    <location>
        <begin position="38"/>
        <end position="73"/>
    </location>
</feature>
<dbReference type="InterPro" id="IPR002081">
    <property type="entry name" value="Cryptochrome/DNA_photolyase_1"/>
</dbReference>
<feature type="signal peptide" evidence="2">
    <location>
        <begin position="1"/>
        <end position="28"/>
    </location>
</feature>
<dbReference type="GO" id="GO:0009416">
    <property type="term" value="P:response to light stimulus"/>
    <property type="evidence" value="ECO:0007669"/>
    <property type="project" value="TreeGrafter"/>
</dbReference>
<dbReference type="InterPro" id="IPR014729">
    <property type="entry name" value="Rossmann-like_a/b/a_fold"/>
</dbReference>
<dbReference type="SUPFAM" id="SSF52425">
    <property type="entry name" value="Cryptochrome/photolyase, N-terminal domain"/>
    <property type="match status" value="1"/>
</dbReference>
<feature type="compositionally biased region" description="Low complexity" evidence="1">
    <location>
        <begin position="42"/>
        <end position="70"/>
    </location>
</feature>
<dbReference type="PANTHER" id="PTHR11455">
    <property type="entry name" value="CRYPTOCHROME"/>
    <property type="match status" value="1"/>
</dbReference>
<dbReference type="WBParaSite" id="Csp11.Scaffold250.g690.t1">
    <property type="protein sequence ID" value="Csp11.Scaffold250.g690.t1"/>
    <property type="gene ID" value="Csp11.Scaffold250.g690"/>
</dbReference>
<evidence type="ECO:0000313" key="4">
    <source>
        <dbReference type="Proteomes" id="UP000095282"/>
    </source>
</evidence>
<reference evidence="5" key="1">
    <citation type="submission" date="2016-11" db="UniProtKB">
        <authorList>
            <consortium name="WormBaseParasite"/>
        </authorList>
    </citation>
    <scope>IDENTIFICATION</scope>
</reference>
<dbReference type="InterPro" id="IPR006050">
    <property type="entry name" value="DNA_photolyase_N"/>
</dbReference>
<sequence>MKHRLLAVVAAGALAVSLTPLAAAPAEAAPARYKNCTALNKAGRPSPSRPSRSTPRSTPPTGTSTATRTAWPARRSRPVTTLVWFRDDLRTADHPALAAAAEDPEGMVLLFVLDEQTPGARPLGGAARWWLHGSLAALQRELADRGVPLVLRRGTASAVIPEVVAECGITRVVWNRRYGEERHADAELKASLRRAGIDARSFVGGVLHEPGTILNGEGRPYRVY</sequence>
<dbReference type="Gene3D" id="3.40.50.620">
    <property type="entry name" value="HUPs"/>
    <property type="match status" value="1"/>
</dbReference>
<proteinExistence type="predicted"/>
<evidence type="ECO:0000259" key="3">
    <source>
        <dbReference type="PROSITE" id="PS51645"/>
    </source>
</evidence>
<dbReference type="GO" id="GO:0003677">
    <property type="term" value="F:DNA binding"/>
    <property type="evidence" value="ECO:0007669"/>
    <property type="project" value="TreeGrafter"/>
</dbReference>
<name>A0A1I7SY31_9PELO</name>
<protein>
    <submittedName>
        <fullName evidence="5">Photolyase/cryptochrome alpha/beta domain-containing protein</fullName>
    </submittedName>
</protein>
<dbReference type="Pfam" id="PF00875">
    <property type="entry name" value="DNA_photolyase"/>
    <property type="match status" value="1"/>
</dbReference>
<dbReference type="PANTHER" id="PTHR11455:SF9">
    <property type="entry name" value="CRYPTOCHROME CIRCADIAN CLOCK 5 ISOFORM X1"/>
    <property type="match status" value="1"/>
</dbReference>
<dbReference type="GO" id="GO:0071949">
    <property type="term" value="F:FAD binding"/>
    <property type="evidence" value="ECO:0007669"/>
    <property type="project" value="TreeGrafter"/>
</dbReference>
<keyword evidence="4" id="KW-1185">Reference proteome</keyword>